<proteinExistence type="predicted"/>
<evidence type="ECO:0000313" key="2">
    <source>
        <dbReference type="Proteomes" id="UP000660380"/>
    </source>
</evidence>
<keyword evidence="2" id="KW-1185">Reference proteome</keyword>
<dbReference type="EMBL" id="JACJTA010000015">
    <property type="protein sequence ID" value="MBD2604768.1"/>
    <property type="molecule type" value="Genomic_DNA"/>
</dbReference>
<dbReference type="Proteomes" id="UP000660380">
    <property type="component" value="Unassembled WGS sequence"/>
</dbReference>
<dbReference type="RefSeq" id="WP_029630923.1">
    <property type="nucleotide sequence ID" value="NZ_JACJTA010000015.1"/>
</dbReference>
<accession>A0ABR8GPT7</accession>
<comment type="caution">
    <text evidence="1">The sequence shown here is derived from an EMBL/GenBank/DDBJ whole genome shotgun (WGS) entry which is preliminary data.</text>
</comment>
<organism evidence="1 2">
    <name type="scientific">Scytonema hofmannii FACHB-248</name>
    <dbReference type="NCBI Taxonomy" id="1842502"/>
    <lineage>
        <taxon>Bacteria</taxon>
        <taxon>Bacillati</taxon>
        <taxon>Cyanobacteriota</taxon>
        <taxon>Cyanophyceae</taxon>
        <taxon>Nostocales</taxon>
        <taxon>Scytonemataceae</taxon>
        <taxon>Scytonema</taxon>
    </lineage>
</organism>
<gene>
    <name evidence="1" type="ORF">H6G81_09565</name>
</gene>
<reference evidence="1 2" key="1">
    <citation type="journal article" date="2020" name="ISME J.">
        <title>Comparative genomics reveals insights into cyanobacterial evolution and habitat adaptation.</title>
        <authorList>
            <person name="Chen M.Y."/>
            <person name="Teng W.K."/>
            <person name="Zhao L."/>
            <person name="Hu C.X."/>
            <person name="Zhou Y.K."/>
            <person name="Han B.P."/>
            <person name="Song L.R."/>
            <person name="Shu W.S."/>
        </authorList>
    </citation>
    <scope>NUCLEOTIDE SEQUENCE [LARGE SCALE GENOMIC DNA]</scope>
    <source>
        <strain evidence="1 2">FACHB-248</strain>
    </source>
</reference>
<sequence length="608" mass="65497">MKLLRNLCGFVTGLSLSLVISGIFISDYSERSLAVTEPSSPVPTITWQNTQLPDWNQITFSSLPGITESGSFLAPSGVSEQLGYDPSRTWVTGQTPAQYMKLGDFQDSFKLQQFNQESISEIVGLDLSKIKLSDFGVMQFQTLESLVQAIPALKNLPITEVKPIFDLLSQELATQFDSTQTIGQLLQQSPHLGQLEFANLSMDSYNLDAIPGLDSTPIGAFKDWQGVNIDELAGLGDVPFSQFPNPANPVGADVGIVDIAFGTDEQQRSGTISGSNKQGFNVPCEKDCAHIELSGSPLVLGKQWISGKYQLVQGGKGILASVNGGKEPTGRHPFGDAFKVVVWDTSEVDGMVSQALFFRTCMRKGLVDLGCTPYFIGPIPWLTYKENEPIFLGLVTGSAFNNSVSIPTGKKSSGFSFNNPVNTTTKAPTLSSSGNCSKQYKGVEIDALSDALSEIEGNYDSVGAYVCDGAGNCGRGLGTKQFMSYRPDVRSLISSKSGGQEFLALVDKGATVTGEEMMMYFTPAEQQATFESDITKLLEKASQQIDPTTGQPFTKKRLIERVAQMHFGGADIPIDAAVSDVHGLFSVKDYGEKAAANYTQALQSIGCF</sequence>
<evidence type="ECO:0000313" key="1">
    <source>
        <dbReference type="EMBL" id="MBD2604768.1"/>
    </source>
</evidence>
<name>A0ABR8GPT7_9CYAN</name>
<protein>
    <submittedName>
        <fullName evidence="1">Uncharacterized protein</fullName>
    </submittedName>
</protein>